<comment type="caution">
    <text evidence="3">The sequence shown here is derived from an EMBL/GenBank/DDBJ whole genome shotgun (WGS) entry which is preliminary data.</text>
</comment>
<keyword evidence="4" id="KW-1185">Reference proteome</keyword>
<dbReference type="GO" id="GO:0043248">
    <property type="term" value="P:proteasome assembly"/>
    <property type="evidence" value="ECO:0007669"/>
    <property type="project" value="InterPro"/>
</dbReference>
<dbReference type="PANTHER" id="PTHR23346:SF19">
    <property type="entry name" value="PROTEASOME ADAPTER AND SCAFFOLD PROTEIN ECM29"/>
    <property type="match status" value="1"/>
</dbReference>
<dbReference type="GO" id="GO:0060090">
    <property type="term" value="F:molecular adaptor activity"/>
    <property type="evidence" value="ECO:0007669"/>
    <property type="project" value="InterPro"/>
</dbReference>
<accession>A0A8T0D9S5</accession>
<evidence type="ECO:0000259" key="2">
    <source>
        <dbReference type="Pfam" id="PF13001"/>
    </source>
</evidence>
<sequence>MVAPLEELSRPGDEIDRLALRISLADDDEQFEKVVQKSLVYILKKLAMYEDYRKKLMELLGDITRRLKCRPNIQIPVLELFWTYNDPSNLVFLINFSHLYIRLGYPRLPFVQQVRLLPFLFASLTEDKPICQRDALLHITLPFIENVTPELVPRDIGLSELPTQRRFITDFYSLILLTPYNLQRLVRFDANQAVIPDGFNSYDLSRVVHDRFSTISCAEELEKYKVGLIHFFSRHFFPAEESIIPILFGYGDTRHSVVSTAAKELRTLSM</sequence>
<dbReference type="GO" id="GO:0005634">
    <property type="term" value="C:nucleus"/>
    <property type="evidence" value="ECO:0007669"/>
    <property type="project" value="TreeGrafter"/>
</dbReference>
<reference evidence="3 4" key="1">
    <citation type="submission" date="2019-07" db="EMBL/GenBank/DDBJ databases">
        <title>Annotation for the trematode Paragonimus westermani.</title>
        <authorList>
            <person name="Choi Y.-J."/>
        </authorList>
    </citation>
    <scope>NUCLEOTIDE SEQUENCE [LARGE SCALE GENOMIC DNA]</scope>
    <source>
        <strain evidence="3">180907_Pwestermani</strain>
    </source>
</reference>
<organism evidence="3 4">
    <name type="scientific">Paragonimus westermani</name>
    <dbReference type="NCBI Taxonomy" id="34504"/>
    <lineage>
        <taxon>Eukaryota</taxon>
        <taxon>Metazoa</taxon>
        <taxon>Spiralia</taxon>
        <taxon>Lophotrochozoa</taxon>
        <taxon>Platyhelminthes</taxon>
        <taxon>Trematoda</taxon>
        <taxon>Digenea</taxon>
        <taxon>Plagiorchiida</taxon>
        <taxon>Troglotremata</taxon>
        <taxon>Troglotrematidae</taxon>
        <taxon>Paragonimus</taxon>
    </lineage>
</organism>
<dbReference type="GO" id="GO:0036503">
    <property type="term" value="P:ERAD pathway"/>
    <property type="evidence" value="ECO:0007669"/>
    <property type="project" value="TreeGrafter"/>
</dbReference>
<evidence type="ECO:0000256" key="1">
    <source>
        <dbReference type="ARBA" id="ARBA00022737"/>
    </source>
</evidence>
<name>A0A8T0D9S5_9TREM</name>
<dbReference type="Pfam" id="PF13001">
    <property type="entry name" value="ECM29_N"/>
    <property type="match status" value="1"/>
</dbReference>
<keyword evidence="1" id="KW-0677">Repeat</keyword>
<proteinExistence type="predicted"/>
<dbReference type="OrthoDB" id="16066at2759"/>
<dbReference type="AlphaFoldDB" id="A0A8T0D9S5"/>
<dbReference type="GO" id="GO:0005737">
    <property type="term" value="C:cytoplasm"/>
    <property type="evidence" value="ECO:0007669"/>
    <property type="project" value="TreeGrafter"/>
</dbReference>
<dbReference type="Proteomes" id="UP000699462">
    <property type="component" value="Unassembled WGS sequence"/>
</dbReference>
<evidence type="ECO:0000313" key="4">
    <source>
        <dbReference type="Proteomes" id="UP000699462"/>
    </source>
</evidence>
<dbReference type="InterPro" id="IPR024372">
    <property type="entry name" value="Ecm29_N"/>
</dbReference>
<dbReference type="EMBL" id="JTDF01010954">
    <property type="protein sequence ID" value="KAF8563704.1"/>
    <property type="molecule type" value="Genomic_DNA"/>
</dbReference>
<gene>
    <name evidence="3" type="ORF">P879_11262</name>
</gene>
<evidence type="ECO:0000313" key="3">
    <source>
        <dbReference type="EMBL" id="KAF8563704.1"/>
    </source>
</evidence>
<dbReference type="PANTHER" id="PTHR23346">
    <property type="entry name" value="TRANSLATIONAL ACTIVATOR GCN1-RELATED"/>
    <property type="match status" value="1"/>
</dbReference>
<protein>
    <recommendedName>
        <fullName evidence="2">Proteasome component Ecm29 N-terminal domain-containing protein</fullName>
    </recommendedName>
</protein>
<feature type="domain" description="Proteasome component Ecm29 N-terminal" evidence="2">
    <location>
        <begin position="15"/>
        <end position="269"/>
    </location>
</feature>